<dbReference type="PRINTS" id="PR00111">
    <property type="entry name" value="ABHYDROLASE"/>
</dbReference>
<dbReference type="Pfam" id="PF12697">
    <property type="entry name" value="Abhydrolase_6"/>
    <property type="match status" value="1"/>
</dbReference>
<dbReference type="InterPro" id="IPR029058">
    <property type="entry name" value="AB_hydrolase_fold"/>
</dbReference>
<dbReference type="EMBL" id="LLYA01000208">
    <property type="protein sequence ID" value="KRR17641.1"/>
    <property type="molecule type" value="Genomic_DNA"/>
</dbReference>
<feature type="domain" description="AB hydrolase-1" evidence="1">
    <location>
        <begin position="17"/>
        <end position="238"/>
    </location>
</feature>
<dbReference type="AlphaFoldDB" id="A0A0R3MC39"/>
<keyword evidence="3" id="KW-1185">Reference proteome</keyword>
<accession>A0A0R3MC39</accession>
<dbReference type="InterPro" id="IPR000073">
    <property type="entry name" value="AB_hydrolase_1"/>
</dbReference>
<proteinExistence type="predicted"/>
<dbReference type="RefSeq" id="WP_057847571.1">
    <property type="nucleotide sequence ID" value="NZ_LLYA01000208.1"/>
</dbReference>
<evidence type="ECO:0000259" key="1">
    <source>
        <dbReference type="Pfam" id="PF12697"/>
    </source>
</evidence>
<protein>
    <submittedName>
        <fullName evidence="2">Hydrolase</fullName>
    </submittedName>
</protein>
<evidence type="ECO:0000313" key="2">
    <source>
        <dbReference type="EMBL" id="KRR17641.1"/>
    </source>
</evidence>
<evidence type="ECO:0000313" key="3">
    <source>
        <dbReference type="Proteomes" id="UP000052023"/>
    </source>
</evidence>
<dbReference type="Gene3D" id="3.40.50.1820">
    <property type="entry name" value="alpha/beta hydrolase"/>
    <property type="match status" value="1"/>
</dbReference>
<reference evidence="2 3" key="1">
    <citation type="submission" date="2014-03" db="EMBL/GenBank/DDBJ databases">
        <title>Bradyrhizobium valentinum sp. nov., isolated from effective nodules of Lupinus mariae-josephae, a lupine endemic of basic-lime soils in Eastern Spain.</title>
        <authorList>
            <person name="Duran D."/>
            <person name="Rey L."/>
            <person name="Navarro A."/>
            <person name="Busquets A."/>
            <person name="Imperial J."/>
            <person name="Ruiz-Argueso T."/>
        </authorList>
    </citation>
    <scope>NUCLEOTIDE SEQUENCE [LARGE SCALE GENOMIC DNA]</scope>
    <source>
        <strain evidence="2 3">Ro19</strain>
    </source>
</reference>
<name>A0A0R3MC39_9BRAD</name>
<sequence length="253" mass="27180">MTGGSGLLRLGGTGPNLLLIHGFGADRMTWLANQDVLLQSSSVFVCDLPAHGDQPPLAGEMTISRIVDELISQLEPRSEPFVLVGHSLGGAIAIELAARRPDLVDALALISPAGLGTGIDRDFLGGFSALLDTNSAMALLRRLVARPRLITPHIAQRVIEHLDQSGVRSAMRVLGDQLIQVETSIKPHVASVALSKIPRLVIWGEDDQINPIDRSKLATFNAQMIALPDTGHLPHIEASKSVNRYLIQFLHAS</sequence>
<dbReference type="GO" id="GO:0016787">
    <property type="term" value="F:hydrolase activity"/>
    <property type="evidence" value="ECO:0007669"/>
    <property type="project" value="UniProtKB-KW"/>
</dbReference>
<dbReference type="Proteomes" id="UP000052023">
    <property type="component" value="Unassembled WGS sequence"/>
</dbReference>
<dbReference type="PANTHER" id="PTHR43689:SF8">
    <property type="entry name" value="ALPHA_BETA-HYDROLASES SUPERFAMILY PROTEIN"/>
    <property type="match status" value="1"/>
</dbReference>
<dbReference type="OrthoDB" id="9804723at2"/>
<organism evidence="2 3">
    <name type="scientific">Bradyrhizobium retamae</name>
    <dbReference type="NCBI Taxonomy" id="1300035"/>
    <lineage>
        <taxon>Bacteria</taxon>
        <taxon>Pseudomonadati</taxon>
        <taxon>Pseudomonadota</taxon>
        <taxon>Alphaproteobacteria</taxon>
        <taxon>Hyphomicrobiales</taxon>
        <taxon>Nitrobacteraceae</taxon>
        <taxon>Bradyrhizobium</taxon>
    </lineage>
</organism>
<dbReference type="PANTHER" id="PTHR43689">
    <property type="entry name" value="HYDROLASE"/>
    <property type="match status" value="1"/>
</dbReference>
<dbReference type="SUPFAM" id="SSF53474">
    <property type="entry name" value="alpha/beta-Hydrolases"/>
    <property type="match status" value="1"/>
</dbReference>
<comment type="caution">
    <text evidence="2">The sequence shown here is derived from an EMBL/GenBank/DDBJ whole genome shotgun (WGS) entry which is preliminary data.</text>
</comment>
<keyword evidence="2" id="KW-0378">Hydrolase</keyword>
<gene>
    <name evidence="2" type="ORF">CQ13_36130</name>
</gene>